<evidence type="ECO:0000313" key="2">
    <source>
        <dbReference type="Proteomes" id="UP000026962"/>
    </source>
</evidence>
<dbReference type="HOGENOM" id="CLU_2626229_0_0_1"/>
<dbReference type="EnsemblPlants" id="OPUNC03G22740.1">
    <property type="protein sequence ID" value="OPUNC03G22740.1"/>
    <property type="gene ID" value="OPUNC03G22740"/>
</dbReference>
<proteinExistence type="predicted"/>
<dbReference type="AlphaFoldDB" id="A0A0E0KFY8"/>
<evidence type="ECO:0000313" key="1">
    <source>
        <dbReference type="EnsemblPlants" id="OPUNC03G22740.1"/>
    </source>
</evidence>
<accession>A0A0E0KFY8</accession>
<reference evidence="1" key="2">
    <citation type="submission" date="2018-05" db="EMBL/GenBank/DDBJ databases">
        <title>OpunRS2 (Oryza punctata Reference Sequence Version 2).</title>
        <authorList>
            <person name="Zhang J."/>
            <person name="Kudrna D."/>
            <person name="Lee S."/>
            <person name="Talag J."/>
            <person name="Welchert J."/>
            <person name="Wing R.A."/>
        </authorList>
    </citation>
    <scope>NUCLEOTIDE SEQUENCE [LARGE SCALE GENOMIC DNA]</scope>
</reference>
<dbReference type="Proteomes" id="UP000026962">
    <property type="component" value="Chromosome 3"/>
</dbReference>
<reference evidence="1" key="1">
    <citation type="submission" date="2015-04" db="UniProtKB">
        <authorList>
            <consortium name="EnsemblPlants"/>
        </authorList>
    </citation>
    <scope>IDENTIFICATION</scope>
</reference>
<name>A0A0E0KFY8_ORYPU</name>
<protein>
    <submittedName>
        <fullName evidence="1">Uncharacterized protein</fullName>
    </submittedName>
</protein>
<organism evidence="1">
    <name type="scientific">Oryza punctata</name>
    <name type="common">Red rice</name>
    <dbReference type="NCBI Taxonomy" id="4537"/>
    <lineage>
        <taxon>Eukaryota</taxon>
        <taxon>Viridiplantae</taxon>
        <taxon>Streptophyta</taxon>
        <taxon>Embryophyta</taxon>
        <taxon>Tracheophyta</taxon>
        <taxon>Spermatophyta</taxon>
        <taxon>Magnoliopsida</taxon>
        <taxon>Liliopsida</taxon>
        <taxon>Poales</taxon>
        <taxon>Poaceae</taxon>
        <taxon>BOP clade</taxon>
        <taxon>Oryzoideae</taxon>
        <taxon>Oryzeae</taxon>
        <taxon>Oryzinae</taxon>
        <taxon>Oryza</taxon>
    </lineage>
</organism>
<sequence>MAELTGSPAMAVSATARVLKFSKDEEIKLGGNHSAQAILQIAKDDEFKLGGRWKSLGTSAASKIQEVIPGQNHKTPES</sequence>
<keyword evidence="2" id="KW-1185">Reference proteome</keyword>
<dbReference type="Gramene" id="OPUNC03G22740.1">
    <property type="protein sequence ID" value="OPUNC03G22740.1"/>
    <property type="gene ID" value="OPUNC03G22740"/>
</dbReference>